<dbReference type="Gene3D" id="1.25.40.10">
    <property type="entry name" value="Tetratricopeptide repeat domain"/>
    <property type="match status" value="1"/>
</dbReference>
<evidence type="ECO:0008006" key="4">
    <source>
        <dbReference type="Google" id="ProtNLM"/>
    </source>
</evidence>
<evidence type="ECO:0000313" key="2">
    <source>
        <dbReference type="EMBL" id="HIT40273.1"/>
    </source>
</evidence>
<sequence>MNKIITRICVLAMLALPGKGVAASFVPGCYAAVADTAFVRDTARVVSTRLSAGTLVVDTTLMVSTTYVVDTVAGTIARASVPQVSDSLAVRSVGGSGVPDTCIIEWADSFALTLQFPLTASRREVKKDYCLWFTPSLCGAGDTLALPAVVFQGKRHRKYSAREAWLDGRQEWYPSVPKGVPGDTLWYEMRIAVQPWMRYGNLALCLAREKEGCCSVDTLAPLCREPFRYIPPYHPVIPLVVPQTYALAQENPVLHRLADYRPYDGTQVLRKEPGALYVHYPVNRSYLDTLYRTNNETLDKIVELTARVSADSAAEVRFIEIIGLASPEGPIAFNIRLAQRRAEALARYIQERTGYPDSLFRLVSGGPAWTELRDYVADTDSTNEFRDGLLQVIDSIPDPVMRESAMRRLRGNRAYRYLCREALPELRNAGYVRIYYDNAPDRVAIVINRAIGLLTGGYPAEALAMLETVAYDPRSYNALGNACYVNGDIARALDYLQRAAQAGDEAAARNLFLIKRRIGDGAE</sequence>
<evidence type="ECO:0000313" key="3">
    <source>
        <dbReference type="Proteomes" id="UP000886722"/>
    </source>
</evidence>
<protein>
    <recommendedName>
        <fullName evidence="4">OmpA-like domain-containing protein</fullName>
    </recommendedName>
</protein>
<feature type="chain" id="PRO_5039132208" description="OmpA-like domain-containing protein" evidence="1">
    <location>
        <begin position="23"/>
        <end position="523"/>
    </location>
</feature>
<dbReference type="SUPFAM" id="SSF48452">
    <property type="entry name" value="TPR-like"/>
    <property type="match status" value="1"/>
</dbReference>
<proteinExistence type="predicted"/>
<dbReference type="InterPro" id="IPR036737">
    <property type="entry name" value="OmpA-like_sf"/>
</dbReference>
<dbReference type="Proteomes" id="UP000886722">
    <property type="component" value="Unassembled WGS sequence"/>
</dbReference>
<dbReference type="AlphaFoldDB" id="A0A9D1KDA9"/>
<dbReference type="InterPro" id="IPR011990">
    <property type="entry name" value="TPR-like_helical_dom_sf"/>
</dbReference>
<name>A0A9D1KDA9_9BACT</name>
<dbReference type="Gene3D" id="3.30.1330.60">
    <property type="entry name" value="OmpA-like domain"/>
    <property type="match status" value="1"/>
</dbReference>
<dbReference type="EMBL" id="DVKT01000071">
    <property type="protein sequence ID" value="HIT40273.1"/>
    <property type="molecule type" value="Genomic_DNA"/>
</dbReference>
<reference evidence="2" key="1">
    <citation type="submission" date="2020-10" db="EMBL/GenBank/DDBJ databases">
        <authorList>
            <person name="Gilroy R."/>
        </authorList>
    </citation>
    <scope>NUCLEOTIDE SEQUENCE</scope>
    <source>
        <strain evidence="2">21143</strain>
    </source>
</reference>
<reference evidence="2" key="2">
    <citation type="journal article" date="2021" name="PeerJ">
        <title>Extensive microbial diversity within the chicken gut microbiome revealed by metagenomics and culture.</title>
        <authorList>
            <person name="Gilroy R."/>
            <person name="Ravi A."/>
            <person name="Getino M."/>
            <person name="Pursley I."/>
            <person name="Horton D.L."/>
            <person name="Alikhan N.F."/>
            <person name="Baker D."/>
            <person name="Gharbi K."/>
            <person name="Hall N."/>
            <person name="Watson M."/>
            <person name="Adriaenssens E.M."/>
            <person name="Foster-Nyarko E."/>
            <person name="Jarju S."/>
            <person name="Secka A."/>
            <person name="Antonio M."/>
            <person name="Oren A."/>
            <person name="Chaudhuri R.R."/>
            <person name="La Ragione R."/>
            <person name="Hildebrand F."/>
            <person name="Pallen M.J."/>
        </authorList>
    </citation>
    <scope>NUCLEOTIDE SEQUENCE</scope>
    <source>
        <strain evidence="2">21143</strain>
    </source>
</reference>
<accession>A0A9D1KDA9</accession>
<keyword evidence="1" id="KW-0732">Signal</keyword>
<feature type="signal peptide" evidence="1">
    <location>
        <begin position="1"/>
        <end position="22"/>
    </location>
</feature>
<organism evidence="2 3">
    <name type="scientific">Candidatus Caccoplasma intestinavium</name>
    <dbReference type="NCBI Taxonomy" id="2840716"/>
    <lineage>
        <taxon>Bacteria</taxon>
        <taxon>Pseudomonadati</taxon>
        <taxon>Bacteroidota</taxon>
        <taxon>Bacteroidia</taxon>
        <taxon>Bacteroidales</taxon>
        <taxon>Bacteroidaceae</taxon>
        <taxon>Bacteroidaceae incertae sedis</taxon>
        <taxon>Candidatus Caccoplasma</taxon>
    </lineage>
</organism>
<evidence type="ECO:0000256" key="1">
    <source>
        <dbReference type="SAM" id="SignalP"/>
    </source>
</evidence>
<dbReference type="SUPFAM" id="SSF103088">
    <property type="entry name" value="OmpA-like"/>
    <property type="match status" value="1"/>
</dbReference>
<comment type="caution">
    <text evidence="2">The sequence shown here is derived from an EMBL/GenBank/DDBJ whole genome shotgun (WGS) entry which is preliminary data.</text>
</comment>
<gene>
    <name evidence="2" type="ORF">IAD06_09615</name>
</gene>